<keyword evidence="8" id="KW-0276">Fatty acid metabolism</keyword>
<dbReference type="InterPro" id="IPR003231">
    <property type="entry name" value="ACP"/>
</dbReference>
<keyword evidence="6" id="KW-0597">Phosphoprotein</keyword>
<reference evidence="14" key="1">
    <citation type="journal article" date="2008" name="BMC Genomics">
        <title>A conifer genomics resource of 200,000 spruce (Picea spp.) ESTs and 6,464 high-quality, sequence-finished full-length cDNAs for Sitka spruce (Picea sitchensis).</title>
        <authorList>
            <person name="Ralph S.G."/>
            <person name="Chun H.J."/>
            <person name="Kolosova N."/>
            <person name="Cooper D."/>
            <person name="Oddy C."/>
            <person name="Ritland C.E."/>
            <person name="Kirkpatrick R."/>
            <person name="Moore R."/>
            <person name="Barber S."/>
            <person name="Holt R.A."/>
            <person name="Jones S.J."/>
            <person name="Marra M.A."/>
            <person name="Douglas C.J."/>
            <person name="Ritland K."/>
            <person name="Bohlmann J."/>
        </authorList>
    </citation>
    <scope>NUCLEOTIDE SEQUENCE</scope>
    <source>
        <tissue evidence="14">Bark</tissue>
        <tissue evidence="15">Green portion of the leader tissue</tissue>
    </source>
</reference>
<comment type="subcellular location">
    <subcellularLocation>
        <location evidence="1">Plastid</location>
        <location evidence="1">Chloroplast</location>
    </subcellularLocation>
</comment>
<keyword evidence="4 12" id="KW-0444">Lipid biosynthesis</keyword>
<dbReference type="Gene3D" id="1.10.1200.10">
    <property type="entry name" value="ACP-like"/>
    <property type="match status" value="1"/>
</dbReference>
<evidence type="ECO:0000256" key="4">
    <source>
        <dbReference type="ARBA" id="ARBA00022516"/>
    </source>
</evidence>
<dbReference type="PROSITE" id="PS50075">
    <property type="entry name" value="CARRIER"/>
    <property type="match status" value="1"/>
</dbReference>
<dbReference type="NCBIfam" id="TIGR00517">
    <property type="entry name" value="acyl_carrier"/>
    <property type="match status" value="1"/>
</dbReference>
<dbReference type="AlphaFoldDB" id="A9NK69"/>
<evidence type="ECO:0000256" key="7">
    <source>
        <dbReference type="ARBA" id="ARBA00022640"/>
    </source>
</evidence>
<feature type="domain" description="Carrier" evidence="13">
    <location>
        <begin position="64"/>
        <end position="139"/>
    </location>
</feature>
<dbReference type="OMA" id="MSFMSIR"/>
<dbReference type="EMBL" id="EF087397">
    <property type="protein sequence ID" value="ABK26640.1"/>
    <property type="molecule type" value="mRNA"/>
</dbReference>
<protein>
    <recommendedName>
        <fullName evidence="12">Acyl carrier protein</fullName>
    </recommendedName>
</protein>
<keyword evidence="5" id="KW-0150">Chloroplast</keyword>
<dbReference type="SUPFAM" id="SSF47336">
    <property type="entry name" value="ACP-like"/>
    <property type="match status" value="1"/>
</dbReference>
<proteinExistence type="evidence at transcript level"/>
<dbReference type="InterPro" id="IPR006162">
    <property type="entry name" value="Ppantetheine_attach_site"/>
</dbReference>
<dbReference type="InterPro" id="IPR044813">
    <property type="entry name" value="ACP_chloroplastic"/>
</dbReference>
<dbReference type="GO" id="GO:0000036">
    <property type="term" value="F:acyl carrier activity"/>
    <property type="evidence" value="ECO:0007669"/>
    <property type="project" value="InterPro"/>
</dbReference>
<dbReference type="EMBL" id="EF081642">
    <property type="protein sequence ID" value="ABK21030.1"/>
    <property type="molecule type" value="mRNA"/>
</dbReference>
<comment type="function">
    <text evidence="12">Carrier of the growing fatty acid chain in fatty acid biosynthesis.</text>
</comment>
<evidence type="ECO:0000256" key="2">
    <source>
        <dbReference type="ARBA" id="ARBA00010930"/>
    </source>
</evidence>
<name>A9NK69_PICSI</name>
<evidence type="ECO:0000256" key="3">
    <source>
        <dbReference type="ARBA" id="ARBA00022450"/>
    </source>
</evidence>
<dbReference type="PANTHER" id="PTHR46153">
    <property type="entry name" value="ACYL CARRIER PROTEIN"/>
    <property type="match status" value="1"/>
</dbReference>
<evidence type="ECO:0000256" key="11">
    <source>
        <dbReference type="ARBA" id="ARBA00023160"/>
    </source>
</evidence>
<evidence type="ECO:0000256" key="9">
    <source>
        <dbReference type="ARBA" id="ARBA00022946"/>
    </source>
</evidence>
<evidence type="ECO:0000256" key="6">
    <source>
        <dbReference type="ARBA" id="ARBA00022553"/>
    </source>
</evidence>
<evidence type="ECO:0000256" key="5">
    <source>
        <dbReference type="ARBA" id="ARBA00022528"/>
    </source>
</evidence>
<comment type="similarity">
    <text evidence="2">Belongs to the acyl carrier protein (ACP) family.</text>
</comment>
<dbReference type="PANTHER" id="PTHR46153:SF2">
    <property type="entry name" value="ACYL CARRIER PROTEIN"/>
    <property type="match status" value="1"/>
</dbReference>
<dbReference type="PROSITE" id="PS00012">
    <property type="entry name" value="PHOSPHOPANTETHEINE"/>
    <property type="match status" value="1"/>
</dbReference>
<dbReference type="InterPro" id="IPR009081">
    <property type="entry name" value="PP-bd_ACP"/>
</dbReference>
<accession>A9NK69</accession>
<evidence type="ECO:0000256" key="12">
    <source>
        <dbReference type="RuleBase" id="RU000722"/>
    </source>
</evidence>
<dbReference type="EMBL" id="EF081923">
    <property type="protein sequence ID" value="ABK21303.1"/>
    <property type="molecule type" value="mRNA"/>
</dbReference>
<keyword evidence="9" id="KW-0809">Transit peptide</keyword>
<keyword evidence="10" id="KW-0443">Lipid metabolism</keyword>
<sequence length="151" mass="15986">MAFASASISVVRVAAAPSWNQKQVVPRFSGLKAVSFGQQRFDFPSFQSSQCTSGALKVVCAAKPETLSKVCDIVKSQLALSDDKPLTPESKFSDLGADSLDTVEIVMALEEEFKISVEEENAGNITTVQEAADLIERLAGVEGSAGQAVKS</sequence>
<dbReference type="GO" id="GO:0009507">
    <property type="term" value="C:chloroplast"/>
    <property type="evidence" value="ECO:0007669"/>
    <property type="project" value="UniProtKB-SubCell"/>
</dbReference>
<dbReference type="NCBIfam" id="NF002148">
    <property type="entry name" value="PRK00982.1-2"/>
    <property type="match status" value="1"/>
</dbReference>
<organism evidence="14">
    <name type="scientific">Picea sitchensis</name>
    <name type="common">Sitka spruce</name>
    <name type="synonym">Pinus sitchensis</name>
    <dbReference type="NCBI Taxonomy" id="3332"/>
    <lineage>
        <taxon>Eukaryota</taxon>
        <taxon>Viridiplantae</taxon>
        <taxon>Streptophyta</taxon>
        <taxon>Embryophyta</taxon>
        <taxon>Tracheophyta</taxon>
        <taxon>Spermatophyta</taxon>
        <taxon>Pinopsida</taxon>
        <taxon>Pinidae</taxon>
        <taxon>Conifers I</taxon>
        <taxon>Pinales</taxon>
        <taxon>Pinaceae</taxon>
        <taxon>Picea</taxon>
    </lineage>
</organism>
<evidence type="ECO:0000313" key="14">
    <source>
        <dbReference type="EMBL" id="ABK21030.1"/>
    </source>
</evidence>
<keyword evidence="7" id="KW-0934">Plastid</keyword>
<evidence type="ECO:0000256" key="10">
    <source>
        <dbReference type="ARBA" id="ARBA00023098"/>
    </source>
</evidence>
<evidence type="ECO:0000313" key="15">
    <source>
        <dbReference type="EMBL" id="ABK21303.1"/>
    </source>
</evidence>
<evidence type="ECO:0000256" key="1">
    <source>
        <dbReference type="ARBA" id="ARBA00004229"/>
    </source>
</evidence>
<dbReference type="HAMAP" id="MF_01217">
    <property type="entry name" value="Acyl_carrier"/>
    <property type="match status" value="1"/>
</dbReference>
<evidence type="ECO:0000256" key="8">
    <source>
        <dbReference type="ARBA" id="ARBA00022832"/>
    </source>
</evidence>
<dbReference type="Pfam" id="PF00550">
    <property type="entry name" value="PP-binding"/>
    <property type="match status" value="1"/>
</dbReference>
<dbReference type="InterPro" id="IPR036736">
    <property type="entry name" value="ACP-like_sf"/>
</dbReference>
<evidence type="ECO:0000259" key="13">
    <source>
        <dbReference type="PROSITE" id="PS50075"/>
    </source>
</evidence>
<keyword evidence="3 12" id="KW-0596">Phosphopantetheine</keyword>
<keyword evidence="11 12" id="KW-0275">Fatty acid biosynthesis</keyword>